<reference evidence="1 2" key="1">
    <citation type="submission" date="2009-07" db="EMBL/GenBank/DDBJ databases">
        <title>Complete sequence of Pectobacterium carotovorum subsp. carotovorum PC1.</title>
        <authorList>
            <consortium name="US DOE Joint Genome Institute"/>
            <person name="Lucas S."/>
            <person name="Copeland A."/>
            <person name="Lapidus A."/>
            <person name="Glavina del Rio T."/>
            <person name="Tice H."/>
            <person name="Bruce D."/>
            <person name="Goodwin L."/>
            <person name="Pitluck S."/>
            <person name="Munk A.C."/>
            <person name="Brettin T."/>
            <person name="Detter J.C."/>
            <person name="Han C."/>
            <person name="Tapia R."/>
            <person name="Larimer F."/>
            <person name="Land M."/>
            <person name="Hauser L."/>
            <person name="Kyrpides N."/>
            <person name="Mikhailova N."/>
            <person name="Balakrishnan V."/>
            <person name="Glasner J."/>
            <person name="Perna N.T."/>
        </authorList>
    </citation>
    <scope>NUCLEOTIDE SEQUENCE [LARGE SCALE GENOMIC DNA]</scope>
    <source>
        <strain evidence="1 2">PC1</strain>
    </source>
</reference>
<dbReference type="STRING" id="561230.PC1_2651"/>
<dbReference type="eggNOG" id="COG5005">
    <property type="taxonomic scope" value="Bacteria"/>
</dbReference>
<dbReference type="RefSeq" id="WP_015840852.1">
    <property type="nucleotide sequence ID" value="NC_012917.1"/>
</dbReference>
<evidence type="ECO:0000313" key="1">
    <source>
        <dbReference type="EMBL" id="ACT13681.1"/>
    </source>
</evidence>
<evidence type="ECO:0000313" key="2">
    <source>
        <dbReference type="Proteomes" id="UP000002736"/>
    </source>
</evidence>
<protein>
    <submittedName>
        <fullName evidence="1">Phage virion morphogenesis protein</fullName>
    </submittedName>
</protein>
<dbReference type="HOGENOM" id="CLU_112412_0_0_6"/>
<sequence>MSENLFIELEKELQSLIGTTKPSYRKKLARKLGMAIRLDQQKRIRQQKNVDGSSYAPRKKKLRRTQLGIRFLWNGEARTLSNWRSSKTSSGRMITGFDVDKGAVRSFNRDDIERYLEINRSEKRQTVKRDYPMFRKLRTAQFLYAKAYPNAAIVEFKGKAADIARQHQYGLMGTVSALTKVRYPQRELLGVSPSEKVKLLNLVYHDLMDELRK</sequence>
<dbReference type="AlphaFoldDB" id="C6D9F4"/>
<dbReference type="Pfam" id="PF05069">
    <property type="entry name" value="Phage_tail_S"/>
    <property type="match status" value="2"/>
</dbReference>
<organism evidence="1 2">
    <name type="scientific">Pectobacterium carotovorum subsp. carotovorum (strain PC1)</name>
    <dbReference type="NCBI Taxonomy" id="561230"/>
    <lineage>
        <taxon>Bacteria</taxon>
        <taxon>Pseudomonadati</taxon>
        <taxon>Pseudomonadota</taxon>
        <taxon>Gammaproteobacteria</taxon>
        <taxon>Enterobacterales</taxon>
        <taxon>Pectobacteriaceae</taxon>
        <taxon>Pectobacterium</taxon>
    </lineage>
</organism>
<proteinExistence type="predicted"/>
<dbReference type="Proteomes" id="UP000002736">
    <property type="component" value="Chromosome"/>
</dbReference>
<gene>
    <name evidence="1" type="ordered locus">PC1_2651</name>
</gene>
<name>C6D9F4_PECCP</name>
<dbReference type="InterPro" id="IPR006522">
    <property type="entry name" value="Phage_virion_morphogenesis"/>
</dbReference>
<dbReference type="KEGG" id="pct:PC1_2651"/>
<dbReference type="OrthoDB" id="6402405at2"/>
<dbReference type="EMBL" id="CP001657">
    <property type="protein sequence ID" value="ACT13681.1"/>
    <property type="molecule type" value="Genomic_DNA"/>
</dbReference>
<accession>C6D9F4</accession>